<dbReference type="EnsemblMetazoa" id="Aqu2.1.15283_001">
    <property type="protein sequence ID" value="Aqu2.1.15283_001"/>
    <property type="gene ID" value="Aqu2.1.15283"/>
</dbReference>
<accession>A0A1X7TKD2</accession>
<proteinExistence type="predicted"/>
<protein>
    <submittedName>
        <fullName evidence="1">Uncharacterized protein</fullName>
    </submittedName>
</protein>
<dbReference type="InParanoid" id="A0A1X7TKD2"/>
<organism evidence="1">
    <name type="scientific">Amphimedon queenslandica</name>
    <name type="common">Sponge</name>
    <dbReference type="NCBI Taxonomy" id="400682"/>
    <lineage>
        <taxon>Eukaryota</taxon>
        <taxon>Metazoa</taxon>
        <taxon>Porifera</taxon>
        <taxon>Demospongiae</taxon>
        <taxon>Heteroscleromorpha</taxon>
        <taxon>Haplosclerida</taxon>
        <taxon>Niphatidae</taxon>
        <taxon>Amphimedon</taxon>
    </lineage>
</organism>
<evidence type="ECO:0000313" key="1">
    <source>
        <dbReference type="EnsemblMetazoa" id="Aqu2.1.15283_001"/>
    </source>
</evidence>
<sequence>MIIKQKWKVLYLRFQYELEYSKKLHSLNPGYNILQNCKNWYSRIKDSKISKSTCYSRKNHSINLDLKKGASR</sequence>
<dbReference type="AlphaFoldDB" id="A0A1X7TKD2"/>
<name>A0A1X7TKD2_AMPQE</name>
<reference evidence="1" key="1">
    <citation type="submission" date="2017-05" db="UniProtKB">
        <authorList>
            <consortium name="EnsemblMetazoa"/>
        </authorList>
    </citation>
    <scope>IDENTIFICATION</scope>
</reference>